<accession>A0A026VWU6</accession>
<reference evidence="1 2" key="1">
    <citation type="journal article" date="2014" name="Curr. Biol.">
        <title>The genome of the clonal raider ant Cerapachys biroi.</title>
        <authorList>
            <person name="Oxley P.R."/>
            <person name="Ji L."/>
            <person name="Fetter-Pruneda I."/>
            <person name="McKenzie S.K."/>
            <person name="Li C."/>
            <person name="Hu H."/>
            <person name="Zhang G."/>
            <person name="Kronauer D.J."/>
        </authorList>
    </citation>
    <scope>NUCLEOTIDE SEQUENCE [LARGE SCALE GENOMIC DNA]</scope>
</reference>
<dbReference type="Gene3D" id="3.40.1440.10">
    <property type="entry name" value="GIY-YIG endonuclease"/>
    <property type="match status" value="1"/>
</dbReference>
<organism evidence="1 2">
    <name type="scientific">Ooceraea biroi</name>
    <name type="common">Clonal raider ant</name>
    <name type="synonym">Cerapachys biroi</name>
    <dbReference type="NCBI Taxonomy" id="2015173"/>
    <lineage>
        <taxon>Eukaryota</taxon>
        <taxon>Metazoa</taxon>
        <taxon>Ecdysozoa</taxon>
        <taxon>Arthropoda</taxon>
        <taxon>Hexapoda</taxon>
        <taxon>Insecta</taxon>
        <taxon>Pterygota</taxon>
        <taxon>Neoptera</taxon>
        <taxon>Endopterygota</taxon>
        <taxon>Hymenoptera</taxon>
        <taxon>Apocrita</taxon>
        <taxon>Aculeata</taxon>
        <taxon>Formicoidea</taxon>
        <taxon>Formicidae</taxon>
        <taxon>Dorylinae</taxon>
        <taxon>Ooceraea</taxon>
    </lineage>
</organism>
<gene>
    <name evidence="1" type="ORF">X777_14228</name>
</gene>
<dbReference type="EMBL" id="KK107662">
    <property type="protein sequence ID" value="EZA48222.1"/>
    <property type="molecule type" value="Genomic_DNA"/>
</dbReference>
<protein>
    <recommendedName>
        <fullName evidence="3">GIY-YIG domain-containing protein</fullName>
    </recommendedName>
</protein>
<keyword evidence="2" id="KW-1185">Reference proteome</keyword>
<evidence type="ECO:0000313" key="2">
    <source>
        <dbReference type="Proteomes" id="UP000053097"/>
    </source>
</evidence>
<dbReference type="AlphaFoldDB" id="A0A026VWU6"/>
<proteinExistence type="predicted"/>
<dbReference type="InterPro" id="IPR035901">
    <property type="entry name" value="GIY-YIG_endonuc_sf"/>
</dbReference>
<name>A0A026VWU6_OOCBI</name>
<evidence type="ECO:0008006" key="3">
    <source>
        <dbReference type="Google" id="ProtNLM"/>
    </source>
</evidence>
<sequence>MSHSNVVYKISCCDCDGSYVGQTKRQLHTKINEHRKDINKKTGIPSVISTHKIETGHDFK</sequence>
<evidence type="ECO:0000313" key="1">
    <source>
        <dbReference type="EMBL" id="EZA48222.1"/>
    </source>
</evidence>
<dbReference type="Proteomes" id="UP000053097">
    <property type="component" value="Unassembled WGS sequence"/>
</dbReference>